<evidence type="ECO:0000259" key="1">
    <source>
        <dbReference type="Pfam" id="PF14111"/>
    </source>
</evidence>
<dbReference type="PANTHER" id="PTHR31286:SF167">
    <property type="entry name" value="OS09G0268800 PROTEIN"/>
    <property type="match status" value="1"/>
</dbReference>
<dbReference type="AlphaFoldDB" id="A0AAE0AKZ2"/>
<dbReference type="SUPFAM" id="SSF56219">
    <property type="entry name" value="DNase I-like"/>
    <property type="match status" value="1"/>
</dbReference>
<keyword evidence="3" id="KW-1185">Reference proteome</keyword>
<dbReference type="InterPro" id="IPR036691">
    <property type="entry name" value="Endo/exonu/phosph_ase_sf"/>
</dbReference>
<dbReference type="PANTHER" id="PTHR31286">
    <property type="entry name" value="GLYCINE-RICH CELL WALL STRUCTURAL PROTEIN 1.8-LIKE"/>
    <property type="match status" value="1"/>
</dbReference>
<dbReference type="Pfam" id="PF14111">
    <property type="entry name" value="DUF4283"/>
    <property type="match status" value="1"/>
</dbReference>
<dbReference type="InterPro" id="IPR025558">
    <property type="entry name" value="DUF4283"/>
</dbReference>
<protein>
    <recommendedName>
        <fullName evidence="1">DUF4283 domain-containing protein</fullName>
    </recommendedName>
</protein>
<gene>
    <name evidence="2" type="ORF">Dsin_013289</name>
</gene>
<organism evidence="2 3">
    <name type="scientific">Dipteronia sinensis</name>
    <dbReference type="NCBI Taxonomy" id="43782"/>
    <lineage>
        <taxon>Eukaryota</taxon>
        <taxon>Viridiplantae</taxon>
        <taxon>Streptophyta</taxon>
        <taxon>Embryophyta</taxon>
        <taxon>Tracheophyta</taxon>
        <taxon>Spermatophyta</taxon>
        <taxon>Magnoliopsida</taxon>
        <taxon>eudicotyledons</taxon>
        <taxon>Gunneridae</taxon>
        <taxon>Pentapetalae</taxon>
        <taxon>rosids</taxon>
        <taxon>malvids</taxon>
        <taxon>Sapindales</taxon>
        <taxon>Sapindaceae</taxon>
        <taxon>Hippocastanoideae</taxon>
        <taxon>Acereae</taxon>
        <taxon>Dipteronia</taxon>
    </lineage>
</organism>
<feature type="domain" description="DUF4283" evidence="1">
    <location>
        <begin position="31"/>
        <end position="105"/>
    </location>
</feature>
<dbReference type="EMBL" id="JANJYJ010000004">
    <property type="protein sequence ID" value="KAK3219319.1"/>
    <property type="molecule type" value="Genomic_DNA"/>
</dbReference>
<dbReference type="Proteomes" id="UP001281410">
    <property type="component" value="Unassembled WGS sequence"/>
</dbReference>
<evidence type="ECO:0000313" key="2">
    <source>
        <dbReference type="EMBL" id="KAK3219319.1"/>
    </source>
</evidence>
<dbReference type="InterPro" id="IPR040256">
    <property type="entry name" value="At4g02000-like"/>
</dbReference>
<proteinExistence type="predicted"/>
<evidence type="ECO:0000313" key="3">
    <source>
        <dbReference type="Proteomes" id="UP001281410"/>
    </source>
</evidence>
<sequence>MRLHACVGHSPKEREGPVRCLDIGLIEHGQQKMAHCLVGKVISNRLVNCEAFLSIIKKIWWVQEDFEIEAMYGNIFAFYFNNAADRAKVLNGGPWSFDRNLIVLEEPIGTGGISSMNFGPVEFWVQIHNVSLLCMNKRVGLFLGGMIGNVKDIDAGPSGGCGGKFVWVRVEIEIAKPLQRCLCVDLLVDGKVTILLLRVEVVLQVPTGEVALIGVLGLTTTLAGLDGVASKEDGCMAVGAVECSGQDDCRRKSDRESKDKVSAILGKRGLPLANDEAVVVCKKFKFQVVDVGTKLLDATTGDGGLVDCELVVQQPLDVSSTAAGGDEVLLLDQVEACLGSDGKFSNGKDVVFILETKSNNVRLERLLVKAGLDGKLVVDAVGRSDGLCLFWKNSIVVDLLSYSRFHIDVRIQSYARVEWLKCGDHNTRFFHLKASVRRPRNRIRGLYGEDGLWKEINEDVENVVMQYFSALFSSSHSSQETSDSVLAGVEPRLSEQSCAFLDGPFTGWRNSDNSLWYGAQKGSGPISLCNVLYKIIAKAISNRLQMVLDSVILDTQSAFIPEGLSCLLKRAHNSGLFSGFRCSRFGPVVTHLFFADDSLLFPQATVANCKVLKRVLDDYANASGQMVNYTKSGLCVSSMVNVAVSEKLAAILGFRVVDCHERYLGLPCYVGRDKRKLFTDIVDRIWSKLKGWQGKNLSIGATGRSCQGD</sequence>
<reference evidence="2" key="1">
    <citation type="journal article" date="2023" name="Plant J.">
        <title>Genome sequences and population genomics provide insights into the demographic history, inbreeding, and mutation load of two 'living fossil' tree species of Dipteronia.</title>
        <authorList>
            <person name="Feng Y."/>
            <person name="Comes H.P."/>
            <person name="Chen J."/>
            <person name="Zhu S."/>
            <person name="Lu R."/>
            <person name="Zhang X."/>
            <person name="Li P."/>
            <person name="Qiu J."/>
            <person name="Olsen K.M."/>
            <person name="Qiu Y."/>
        </authorList>
    </citation>
    <scope>NUCLEOTIDE SEQUENCE</scope>
    <source>
        <strain evidence="2">NBL</strain>
    </source>
</reference>
<name>A0AAE0AKZ2_9ROSI</name>
<comment type="caution">
    <text evidence="2">The sequence shown here is derived from an EMBL/GenBank/DDBJ whole genome shotgun (WGS) entry which is preliminary data.</text>
</comment>
<accession>A0AAE0AKZ2</accession>